<feature type="transmembrane region" description="Helical" evidence="5">
    <location>
        <begin position="90"/>
        <end position="108"/>
    </location>
</feature>
<dbReference type="PANTHER" id="PTHR32322">
    <property type="entry name" value="INNER MEMBRANE TRANSPORTER"/>
    <property type="match status" value="1"/>
</dbReference>
<feature type="transmembrane region" description="Helical" evidence="5">
    <location>
        <begin position="200"/>
        <end position="219"/>
    </location>
</feature>
<dbReference type="PANTHER" id="PTHR32322:SF9">
    <property type="entry name" value="AMINO-ACID METABOLITE EFFLUX PUMP-RELATED"/>
    <property type="match status" value="1"/>
</dbReference>
<feature type="transmembrane region" description="Helical" evidence="5">
    <location>
        <begin position="256"/>
        <end position="275"/>
    </location>
</feature>
<proteinExistence type="predicted"/>
<evidence type="ECO:0000313" key="8">
    <source>
        <dbReference type="Proteomes" id="UP001365846"/>
    </source>
</evidence>
<keyword evidence="2 5" id="KW-0812">Transmembrane</keyword>
<gene>
    <name evidence="7" type="ORF">WKW77_11205</name>
</gene>
<dbReference type="SUPFAM" id="SSF103481">
    <property type="entry name" value="Multidrug resistance efflux transporter EmrE"/>
    <property type="match status" value="2"/>
</dbReference>
<organism evidence="7 8">
    <name type="scientific">Variovorax ureilyticus</name>
    <dbReference type="NCBI Taxonomy" id="1836198"/>
    <lineage>
        <taxon>Bacteria</taxon>
        <taxon>Pseudomonadati</taxon>
        <taxon>Pseudomonadota</taxon>
        <taxon>Betaproteobacteria</taxon>
        <taxon>Burkholderiales</taxon>
        <taxon>Comamonadaceae</taxon>
        <taxon>Variovorax</taxon>
    </lineage>
</organism>
<protein>
    <submittedName>
        <fullName evidence="7">DMT family transporter</fullName>
    </submittedName>
</protein>
<dbReference type="InterPro" id="IPR000620">
    <property type="entry name" value="EamA_dom"/>
</dbReference>
<dbReference type="InterPro" id="IPR050638">
    <property type="entry name" value="AA-Vitamin_Transporters"/>
</dbReference>
<sequence length="283" mass="29079">MNIVVLTSLAMLAFAGNSLLCRIALQHTGIDAATFTSVRLVSGALVLWAIASRQSAPGPRRLAGGWLSALALFAYAEAFSFAYISLPAGTGALLLFAAVQISMLGWGLSKGEKFSRWQVIGFVLAVGGLVFLLLPGIASPPLQGALLMIVAGIAWAVYSLRAKGAGDPTQVTAGNFARSAPMALIVSAAMLSSMRWSPAGVAYAVASGALTSGLGYVIWYAALRELKVTSAATVQLSVPVIAAFGGVAFLGESASLRLLVASVLVLGGVAIVLLVRTRQATSR</sequence>
<feature type="transmembrane region" description="Helical" evidence="5">
    <location>
        <begin position="231"/>
        <end position="250"/>
    </location>
</feature>
<evidence type="ECO:0000256" key="5">
    <source>
        <dbReference type="SAM" id="Phobius"/>
    </source>
</evidence>
<evidence type="ECO:0000256" key="1">
    <source>
        <dbReference type="ARBA" id="ARBA00004141"/>
    </source>
</evidence>
<feature type="transmembrane region" description="Helical" evidence="5">
    <location>
        <begin position="120"/>
        <end position="138"/>
    </location>
</feature>
<dbReference type="RefSeq" id="WP_340356909.1">
    <property type="nucleotide sequence ID" value="NZ_JBBKZU010000004.1"/>
</dbReference>
<dbReference type="Pfam" id="PF00892">
    <property type="entry name" value="EamA"/>
    <property type="match status" value="1"/>
</dbReference>
<keyword evidence="4 5" id="KW-0472">Membrane</keyword>
<feature type="transmembrane region" description="Helical" evidence="5">
    <location>
        <begin position="63"/>
        <end position="84"/>
    </location>
</feature>
<evidence type="ECO:0000256" key="4">
    <source>
        <dbReference type="ARBA" id="ARBA00023136"/>
    </source>
</evidence>
<evidence type="ECO:0000256" key="3">
    <source>
        <dbReference type="ARBA" id="ARBA00022989"/>
    </source>
</evidence>
<comment type="caution">
    <text evidence="7">The sequence shown here is derived from an EMBL/GenBank/DDBJ whole genome shotgun (WGS) entry which is preliminary data.</text>
</comment>
<evidence type="ECO:0000259" key="6">
    <source>
        <dbReference type="Pfam" id="PF00892"/>
    </source>
</evidence>
<feature type="transmembrane region" description="Helical" evidence="5">
    <location>
        <begin position="144"/>
        <end position="161"/>
    </location>
</feature>
<reference evidence="7 8" key="1">
    <citation type="submission" date="2024-03" db="EMBL/GenBank/DDBJ databases">
        <title>Novel species of the genus Variovorax.</title>
        <authorList>
            <person name="Liu Q."/>
            <person name="Xin Y.-H."/>
        </authorList>
    </citation>
    <scope>NUCLEOTIDE SEQUENCE [LARGE SCALE GENOMIC DNA]</scope>
    <source>
        <strain evidence="7 8">KACC 18899</strain>
    </source>
</reference>
<dbReference type="Proteomes" id="UP001365846">
    <property type="component" value="Unassembled WGS sequence"/>
</dbReference>
<feature type="transmembrane region" description="Helical" evidence="5">
    <location>
        <begin position="173"/>
        <end position="194"/>
    </location>
</feature>
<dbReference type="EMBL" id="JBBKZU010000004">
    <property type="protein sequence ID" value="MEJ8811635.1"/>
    <property type="molecule type" value="Genomic_DNA"/>
</dbReference>
<evidence type="ECO:0000313" key="7">
    <source>
        <dbReference type="EMBL" id="MEJ8811635.1"/>
    </source>
</evidence>
<comment type="subcellular location">
    <subcellularLocation>
        <location evidence="1">Membrane</location>
        <topology evidence="1">Multi-pass membrane protein</topology>
    </subcellularLocation>
</comment>
<keyword evidence="8" id="KW-1185">Reference proteome</keyword>
<feature type="transmembrane region" description="Helical" evidence="5">
    <location>
        <begin position="32"/>
        <end position="51"/>
    </location>
</feature>
<name>A0ABU8VD84_9BURK</name>
<evidence type="ECO:0000256" key="2">
    <source>
        <dbReference type="ARBA" id="ARBA00022692"/>
    </source>
</evidence>
<accession>A0ABU8VD84</accession>
<keyword evidence="3 5" id="KW-1133">Transmembrane helix</keyword>
<feature type="domain" description="EamA" evidence="6">
    <location>
        <begin position="144"/>
        <end position="273"/>
    </location>
</feature>
<dbReference type="InterPro" id="IPR037185">
    <property type="entry name" value="EmrE-like"/>
</dbReference>